<dbReference type="PROSITE" id="PS50234">
    <property type="entry name" value="VWFA"/>
    <property type="match status" value="1"/>
</dbReference>
<evidence type="ECO:0000256" key="1">
    <source>
        <dbReference type="ARBA" id="ARBA00022475"/>
    </source>
</evidence>
<evidence type="ECO:0000313" key="8">
    <source>
        <dbReference type="Proteomes" id="UP001149140"/>
    </source>
</evidence>
<accession>A0A9X3MPR9</accession>
<evidence type="ECO:0000256" key="5">
    <source>
        <dbReference type="SAM" id="Phobius"/>
    </source>
</evidence>
<keyword evidence="1" id="KW-1003">Cell membrane</keyword>
<dbReference type="InterPro" id="IPR024163">
    <property type="entry name" value="Aerotolerance_reg_N"/>
</dbReference>
<dbReference type="Gene3D" id="3.40.50.410">
    <property type="entry name" value="von Willebrand factor, type A domain"/>
    <property type="match status" value="1"/>
</dbReference>
<organism evidence="7 8">
    <name type="scientific">Solirubrobacter ginsenosidimutans</name>
    <dbReference type="NCBI Taxonomy" id="490573"/>
    <lineage>
        <taxon>Bacteria</taxon>
        <taxon>Bacillati</taxon>
        <taxon>Actinomycetota</taxon>
        <taxon>Thermoleophilia</taxon>
        <taxon>Solirubrobacterales</taxon>
        <taxon>Solirubrobacteraceae</taxon>
        <taxon>Solirubrobacter</taxon>
    </lineage>
</organism>
<evidence type="ECO:0000256" key="2">
    <source>
        <dbReference type="ARBA" id="ARBA00022692"/>
    </source>
</evidence>
<dbReference type="PANTHER" id="PTHR22550:SF5">
    <property type="entry name" value="LEUCINE ZIPPER PROTEIN 4"/>
    <property type="match status" value="1"/>
</dbReference>
<keyword evidence="8" id="KW-1185">Reference proteome</keyword>
<evidence type="ECO:0000259" key="6">
    <source>
        <dbReference type="PROSITE" id="PS50234"/>
    </source>
</evidence>
<reference evidence="7" key="1">
    <citation type="submission" date="2022-10" db="EMBL/GenBank/DDBJ databases">
        <title>The WGS of Solirubrobacter ginsenosidimutans DSM 21036.</title>
        <authorList>
            <person name="Jiang Z."/>
        </authorList>
    </citation>
    <scope>NUCLEOTIDE SEQUENCE</scope>
    <source>
        <strain evidence="7">DSM 21036</strain>
    </source>
</reference>
<dbReference type="Pfam" id="PF00092">
    <property type="entry name" value="VWA"/>
    <property type="match status" value="1"/>
</dbReference>
<dbReference type="InterPro" id="IPR036465">
    <property type="entry name" value="vWFA_dom_sf"/>
</dbReference>
<keyword evidence="4 5" id="KW-0472">Membrane</keyword>
<dbReference type="Proteomes" id="UP001149140">
    <property type="component" value="Unassembled WGS sequence"/>
</dbReference>
<protein>
    <submittedName>
        <fullName evidence="7">VWA domain-containing protein</fullName>
    </submittedName>
</protein>
<proteinExistence type="predicted"/>
<dbReference type="EMBL" id="JAPDOD010000004">
    <property type="protein sequence ID" value="MDA0160152.1"/>
    <property type="molecule type" value="Genomic_DNA"/>
</dbReference>
<feature type="domain" description="VWFA" evidence="6">
    <location>
        <begin position="87"/>
        <end position="268"/>
    </location>
</feature>
<feature type="transmembrane region" description="Helical" evidence="5">
    <location>
        <begin position="283"/>
        <end position="304"/>
    </location>
</feature>
<evidence type="ECO:0000256" key="4">
    <source>
        <dbReference type="ARBA" id="ARBA00023136"/>
    </source>
</evidence>
<gene>
    <name evidence="7" type="ORF">OM076_07755</name>
</gene>
<sequence length="308" mass="31921">MTFQSPWLLLGLLLLPFLAWAYAAAEKRRRRAAAAFAAPAVSASVVPRRPGWRRHAPLAFAWLAVAALIGALARPQVSIAVPAEQATIVLAMDHSGSMAATDVAPSRLTAALDAGEAFLGKVPKQVRVGGVVFDNVAEAVQSPTTDRAELKAALRDAMKPSGGTATGDALAVSLEMARSSGKKVPSAIVLLSDGKETHGRDPLPVADEAKKLGIPIYTVALGTASGTLPNGDAVPPDTTTLQDIATRSGGEAFTASDTSALSAVYKKLGSEVAMKKQPREVTAGFAGGAAILLLLASALSLRWFRRLL</sequence>
<evidence type="ECO:0000313" key="7">
    <source>
        <dbReference type="EMBL" id="MDA0160152.1"/>
    </source>
</evidence>
<dbReference type="SUPFAM" id="SSF53300">
    <property type="entry name" value="vWA-like"/>
    <property type="match status" value="1"/>
</dbReference>
<keyword evidence="3 5" id="KW-1133">Transmembrane helix</keyword>
<dbReference type="InterPro" id="IPR002035">
    <property type="entry name" value="VWF_A"/>
</dbReference>
<name>A0A9X3MPR9_9ACTN</name>
<dbReference type="PANTHER" id="PTHR22550">
    <property type="entry name" value="SPORE GERMINATION PROTEIN"/>
    <property type="match status" value="1"/>
</dbReference>
<comment type="caution">
    <text evidence="7">The sequence shown here is derived from an EMBL/GenBank/DDBJ whole genome shotgun (WGS) entry which is preliminary data.</text>
</comment>
<evidence type="ECO:0000256" key="3">
    <source>
        <dbReference type="ARBA" id="ARBA00022989"/>
    </source>
</evidence>
<dbReference type="SMART" id="SM00327">
    <property type="entry name" value="VWA"/>
    <property type="match status" value="1"/>
</dbReference>
<dbReference type="InterPro" id="IPR050768">
    <property type="entry name" value="UPF0353/GerABKA_families"/>
</dbReference>
<keyword evidence="2 5" id="KW-0812">Transmembrane</keyword>
<dbReference type="RefSeq" id="WP_270038920.1">
    <property type="nucleotide sequence ID" value="NZ_JAPDOD010000004.1"/>
</dbReference>
<dbReference type="Pfam" id="PF07584">
    <property type="entry name" value="BatA"/>
    <property type="match status" value="1"/>
</dbReference>
<dbReference type="AlphaFoldDB" id="A0A9X3MPR9"/>